<evidence type="ECO:0000256" key="7">
    <source>
        <dbReference type="ARBA" id="ARBA00022741"/>
    </source>
</evidence>
<accession>A0A7G9QKU2</accession>
<dbReference type="KEGG" id="proe:H9L23_07765"/>
<dbReference type="GO" id="GO:0070814">
    <property type="term" value="P:hydrogen sulfide biosynthetic process"/>
    <property type="evidence" value="ECO:0007669"/>
    <property type="project" value="UniProtKB-UniPathway"/>
</dbReference>
<evidence type="ECO:0000256" key="3">
    <source>
        <dbReference type="ARBA" id="ARBA00004806"/>
    </source>
</evidence>
<dbReference type="AlphaFoldDB" id="A0A7G9QKU2"/>
<evidence type="ECO:0000256" key="8">
    <source>
        <dbReference type="ARBA" id="ARBA00022777"/>
    </source>
</evidence>
<comment type="function">
    <text evidence="2 10">Catalyzes the synthesis of activated sulfate.</text>
</comment>
<dbReference type="RefSeq" id="WP_187594422.1">
    <property type="nucleotide sequence ID" value="NZ_CP060723.1"/>
</dbReference>
<evidence type="ECO:0000256" key="4">
    <source>
        <dbReference type="ARBA" id="ARBA00007008"/>
    </source>
</evidence>
<evidence type="ECO:0000256" key="6">
    <source>
        <dbReference type="ARBA" id="ARBA00022679"/>
    </source>
</evidence>
<comment type="pathway">
    <text evidence="3 10">Sulfur metabolism; hydrogen sulfide biosynthesis; sulfite from sulfate: step 2/3.</text>
</comment>
<dbReference type="PANTHER" id="PTHR11055">
    <property type="entry name" value="BIFUNCTIONAL 3'-PHOSPHOADENOSINE 5'-PHOSPHOSULFATE SYNTHASE"/>
    <property type="match status" value="1"/>
</dbReference>
<reference evidence="12 13" key="1">
    <citation type="submission" date="2020-08" db="EMBL/GenBank/DDBJ databases">
        <title>Genome sequence of Pedobacter roseus KACC 11594T.</title>
        <authorList>
            <person name="Hyun D.-W."/>
            <person name="Bae J.-W."/>
        </authorList>
    </citation>
    <scope>NUCLEOTIDE SEQUENCE [LARGE SCALE GENOMIC DNA]</scope>
    <source>
        <strain evidence="12 13">KACC 11594</strain>
    </source>
</reference>
<evidence type="ECO:0000256" key="2">
    <source>
        <dbReference type="ARBA" id="ARBA00002632"/>
    </source>
</evidence>
<dbReference type="GO" id="GO:0004020">
    <property type="term" value="F:adenylylsulfate kinase activity"/>
    <property type="evidence" value="ECO:0007669"/>
    <property type="project" value="UniProtKB-EC"/>
</dbReference>
<keyword evidence="6 10" id="KW-0808">Transferase</keyword>
<dbReference type="PANTHER" id="PTHR11055:SF1">
    <property type="entry name" value="PAPS SYNTHETASE, ISOFORM D"/>
    <property type="match status" value="1"/>
</dbReference>
<dbReference type="Proteomes" id="UP000515806">
    <property type="component" value="Chromosome"/>
</dbReference>
<evidence type="ECO:0000313" key="13">
    <source>
        <dbReference type="Proteomes" id="UP000515806"/>
    </source>
</evidence>
<evidence type="ECO:0000259" key="11">
    <source>
        <dbReference type="Pfam" id="PF01583"/>
    </source>
</evidence>
<evidence type="ECO:0000256" key="5">
    <source>
        <dbReference type="ARBA" id="ARBA00012121"/>
    </source>
</evidence>
<dbReference type="SUPFAM" id="SSF52540">
    <property type="entry name" value="P-loop containing nucleoside triphosphate hydrolases"/>
    <property type="match status" value="1"/>
</dbReference>
<dbReference type="Gene3D" id="3.40.50.300">
    <property type="entry name" value="P-loop containing nucleotide triphosphate hydrolases"/>
    <property type="match status" value="1"/>
</dbReference>
<dbReference type="InterPro" id="IPR002891">
    <property type="entry name" value="APS"/>
</dbReference>
<dbReference type="GO" id="GO:0000103">
    <property type="term" value="P:sulfate assimilation"/>
    <property type="evidence" value="ECO:0007669"/>
    <property type="project" value="InterPro"/>
</dbReference>
<keyword evidence="9 10" id="KW-0067">ATP-binding</keyword>
<evidence type="ECO:0000313" key="12">
    <source>
        <dbReference type="EMBL" id="QNN43967.1"/>
    </source>
</evidence>
<keyword evidence="13" id="KW-1185">Reference proteome</keyword>
<keyword evidence="7 10" id="KW-0547">Nucleotide-binding</keyword>
<dbReference type="GO" id="GO:0005524">
    <property type="term" value="F:ATP binding"/>
    <property type="evidence" value="ECO:0007669"/>
    <property type="project" value="UniProtKB-KW"/>
</dbReference>
<evidence type="ECO:0000256" key="1">
    <source>
        <dbReference type="ARBA" id="ARBA00001823"/>
    </source>
</evidence>
<organism evidence="12 13">
    <name type="scientific">Pedobacter roseus</name>
    <dbReference type="NCBI Taxonomy" id="336820"/>
    <lineage>
        <taxon>Bacteria</taxon>
        <taxon>Pseudomonadati</taxon>
        <taxon>Bacteroidota</taxon>
        <taxon>Sphingobacteriia</taxon>
        <taxon>Sphingobacteriales</taxon>
        <taxon>Sphingobacteriaceae</taxon>
        <taxon>Pedobacter</taxon>
    </lineage>
</organism>
<dbReference type="EC" id="2.7.1.25" evidence="5 10"/>
<gene>
    <name evidence="12" type="primary">cysC</name>
    <name evidence="12" type="ORF">H9L23_07765</name>
</gene>
<dbReference type="InterPro" id="IPR027417">
    <property type="entry name" value="P-loop_NTPase"/>
</dbReference>
<dbReference type="NCBIfam" id="TIGR00455">
    <property type="entry name" value="apsK"/>
    <property type="match status" value="1"/>
</dbReference>
<sequence>MKEKINLFIQDSGITREQRENRNGANAFTIWMTGLSGAGKSTLSISLERWLFNNSYNCYRLDGDSIRQGMNRDLGFSKVDRAENIRRAAEVCKLFNDSGIIVIASFISPFSEDRSIAENIIGKRWFHLVYINASIEVCKKRDVKGLYKLSSEGKLKDFTGIDSLFEIPESTSLTLNTEILSETASLNILIQFVQTIITGKKP</sequence>
<comment type="catalytic activity">
    <reaction evidence="1 10">
        <text>adenosine 5'-phosphosulfate + ATP = 3'-phosphoadenylyl sulfate + ADP + H(+)</text>
        <dbReference type="Rhea" id="RHEA:24152"/>
        <dbReference type="ChEBI" id="CHEBI:15378"/>
        <dbReference type="ChEBI" id="CHEBI:30616"/>
        <dbReference type="ChEBI" id="CHEBI:58243"/>
        <dbReference type="ChEBI" id="CHEBI:58339"/>
        <dbReference type="ChEBI" id="CHEBI:456216"/>
        <dbReference type="EC" id="2.7.1.25"/>
    </reaction>
</comment>
<feature type="domain" description="APS kinase" evidence="11">
    <location>
        <begin position="27"/>
        <end position="175"/>
    </location>
</feature>
<dbReference type="Pfam" id="PF01583">
    <property type="entry name" value="APS_kinase"/>
    <property type="match status" value="1"/>
</dbReference>
<name>A0A7G9QKU2_9SPHI</name>
<dbReference type="InterPro" id="IPR059117">
    <property type="entry name" value="APS_kinase_dom"/>
</dbReference>
<dbReference type="UniPathway" id="UPA00140">
    <property type="reaction ID" value="UER00205"/>
</dbReference>
<dbReference type="EMBL" id="CP060723">
    <property type="protein sequence ID" value="QNN43967.1"/>
    <property type="molecule type" value="Genomic_DNA"/>
</dbReference>
<evidence type="ECO:0000256" key="9">
    <source>
        <dbReference type="ARBA" id="ARBA00022840"/>
    </source>
</evidence>
<proteinExistence type="inferred from homology"/>
<dbReference type="CDD" id="cd02027">
    <property type="entry name" value="APSK"/>
    <property type="match status" value="1"/>
</dbReference>
<dbReference type="NCBIfam" id="NF003013">
    <property type="entry name" value="PRK03846.1"/>
    <property type="match status" value="1"/>
</dbReference>
<keyword evidence="8 10" id="KW-0418">Kinase</keyword>
<protein>
    <recommendedName>
        <fullName evidence="5 10">Adenylyl-sulfate kinase</fullName>
        <ecNumber evidence="5 10">2.7.1.25</ecNumber>
    </recommendedName>
</protein>
<evidence type="ECO:0000256" key="10">
    <source>
        <dbReference type="RuleBase" id="RU004347"/>
    </source>
</evidence>
<comment type="similarity">
    <text evidence="4 10">Belongs to the APS kinase family.</text>
</comment>